<comment type="caution">
    <text evidence="7">The sequence shown here is derived from an EMBL/GenBank/DDBJ whole genome shotgun (WGS) entry which is preliminary data.</text>
</comment>
<keyword evidence="8" id="KW-1185">Reference proteome</keyword>
<evidence type="ECO:0000256" key="2">
    <source>
        <dbReference type="ARBA" id="ARBA00022448"/>
    </source>
</evidence>
<keyword evidence="4" id="KW-0653">Protein transport</keyword>
<dbReference type="GeneID" id="63808919"/>
<dbReference type="STRING" id="61395.A0A1Y1VX55"/>
<accession>A0A1Y1VX55</accession>
<dbReference type="SUPFAM" id="SSF50978">
    <property type="entry name" value="WD40 repeat-like"/>
    <property type="match status" value="1"/>
</dbReference>
<evidence type="ECO:0000259" key="6">
    <source>
        <dbReference type="PROSITE" id="PS50219"/>
    </source>
</evidence>
<feature type="compositionally biased region" description="Low complexity" evidence="5">
    <location>
        <begin position="46"/>
        <end position="58"/>
    </location>
</feature>
<feature type="compositionally biased region" description="Basic and acidic residues" evidence="5">
    <location>
        <begin position="61"/>
        <end position="73"/>
    </location>
</feature>
<evidence type="ECO:0000313" key="7">
    <source>
        <dbReference type="EMBL" id="ORX65860.1"/>
    </source>
</evidence>
<evidence type="ECO:0000256" key="5">
    <source>
        <dbReference type="SAM" id="MobiDB-lite"/>
    </source>
</evidence>
<evidence type="ECO:0000313" key="8">
    <source>
        <dbReference type="Proteomes" id="UP000193922"/>
    </source>
</evidence>
<dbReference type="PANTHER" id="PTHR12894:SF27">
    <property type="entry name" value="TRANSFORMING GROWTH FACTOR-BETA RECEPTOR-ASSOCIATED PROTEIN 1"/>
    <property type="match status" value="1"/>
</dbReference>
<proteinExistence type="predicted"/>
<dbReference type="EMBL" id="MCFD01000020">
    <property type="protein sequence ID" value="ORX65860.1"/>
    <property type="molecule type" value="Genomic_DNA"/>
</dbReference>
<comment type="subcellular location">
    <subcellularLocation>
        <location evidence="1">Cytoplasm</location>
    </subcellularLocation>
</comment>
<organism evidence="7 8">
    <name type="scientific">Linderina pennispora</name>
    <dbReference type="NCBI Taxonomy" id="61395"/>
    <lineage>
        <taxon>Eukaryota</taxon>
        <taxon>Fungi</taxon>
        <taxon>Fungi incertae sedis</taxon>
        <taxon>Zoopagomycota</taxon>
        <taxon>Kickxellomycotina</taxon>
        <taxon>Kickxellomycetes</taxon>
        <taxon>Kickxellales</taxon>
        <taxon>Kickxellaceae</taxon>
        <taxon>Linderina</taxon>
    </lineage>
</organism>
<dbReference type="PANTHER" id="PTHR12894">
    <property type="entry name" value="CNH DOMAIN CONTAINING"/>
    <property type="match status" value="1"/>
</dbReference>
<gene>
    <name evidence="7" type="ORF">DL89DRAFT_92980</name>
</gene>
<dbReference type="OrthoDB" id="10258882at2759"/>
<dbReference type="GO" id="GO:0015031">
    <property type="term" value="P:protein transport"/>
    <property type="evidence" value="ECO:0007669"/>
    <property type="project" value="UniProtKB-KW"/>
</dbReference>
<reference evidence="7 8" key="1">
    <citation type="submission" date="2016-07" db="EMBL/GenBank/DDBJ databases">
        <title>Pervasive Adenine N6-methylation of Active Genes in Fungi.</title>
        <authorList>
            <consortium name="DOE Joint Genome Institute"/>
            <person name="Mondo S.J."/>
            <person name="Dannebaum R.O."/>
            <person name="Kuo R.C."/>
            <person name="Labutti K."/>
            <person name="Haridas S."/>
            <person name="Kuo A."/>
            <person name="Salamov A."/>
            <person name="Ahrendt S.R."/>
            <person name="Lipzen A."/>
            <person name="Sullivan W."/>
            <person name="Andreopoulos W.B."/>
            <person name="Clum A."/>
            <person name="Lindquist E."/>
            <person name="Daum C."/>
            <person name="Ramamoorthy G.K."/>
            <person name="Gryganskyi A."/>
            <person name="Culley D."/>
            <person name="Magnuson J.K."/>
            <person name="James T.Y."/>
            <person name="O'Malley M.A."/>
            <person name="Stajich J.E."/>
            <person name="Spatafora J.W."/>
            <person name="Visel A."/>
            <person name="Grigoriev I.V."/>
        </authorList>
    </citation>
    <scope>NUCLEOTIDE SEQUENCE [LARGE SCALE GENOMIC DNA]</scope>
    <source>
        <strain evidence="7 8">ATCC 12442</strain>
    </source>
</reference>
<evidence type="ECO:0000256" key="1">
    <source>
        <dbReference type="ARBA" id="ARBA00004496"/>
    </source>
</evidence>
<sequence length="1177" mass="130348">MDTTNAKAQYLLQTLAIGIQLDEHSSSGPAGGRPRKQSLSQRLGFQQPQAEQAPQKPKLSPAEKGKGRGKEPDVGESDEQQADKQSGSPPAENAGAAAIADLLGDKPASPAPSVSSQMQKQRMAKIECAEMVGGDLYVGTNDGRIVHYAIDTPVIGSGEVPENFRVNSVDLKMGGKRVEHIIAFPGMCRLVVLCSSTVLFYSLPELRPVPSMGRVKGVSCIAFDERADRSSATTVILCVARMRSIQMYRMASELRLEQEVGIDSSVASICQYGNYVCLADTETYKILDLAKIRATSVENGQLVLLPTTQPYKDEKTGRIVRPPRPRTLVVGPNEFMFLTSSGDETTLGVIITAMGEALRGTLQFTTYPKSIIYDDPNVIAIFGNGVVEVYDTRRQEQTLTQKLFAEPESDIPNSSRPRKVCTVASTLLCTNVSRAEVIDGSAAGVRVTSPDLDASSLFRAEHKHSESEMDTKPWTAALAQSQHMDREMLGDNSVSAAHGTAGKALSRFTNATILVCAQDSVYTLANLPELVRVDRLLDDQKVEAALLLADKALASDTSLNAKMDEVAYCFQKAGAVCLKNMLLDDALQHFRRGSLDPRALLHLFPEYVDYLGTLLIPFGRIPMAAGLRDVFYAIGDVDRLVEVGARQMAGESEDQLELLKQTLKDNAREMLERYLEYARLQMSLPEQPFAPDSVPVIDTVLARIYAESSQHDKLSSMIMASDNNIVEDFARDYFLQTHRYYYCSLFKKARKDTQGVLDVWRKLLTGEWEDEQFGGLAEYLEYIQVVNNQRVLLDEYYWLVSFDIGTSLQVLMYLTDESVASIDADKVIKEIEPYGDEPLRAFIERLIGAKHARAKHYMTYLVKVYVRQLRDFYLGDGEEARHSLKQLMDDYRCAQADDLSLTFRAYLESVCNQDAGTSLRSQLLAILCARPLSYDPGEVLDCVEQEAKPLLLAERAVLLVILDRTNEAIDVLVKELQDYAEAEILLLRPSLQKSLAQMCQAHRDLGEDSDGDQDGYWLLHQQTATSIADELRTLALGTSVDPDNVRKLVSMYIALGEADDETAARLVSGLLARYGQFVDMDVLEQVPDSWQFSVIEKFVVSKFQKLAHGAQTSKVERSVRQSLEFQSRVEAMESSKNHGPVVLDYTQTCAKCGKLLGSSAFALIPESNDILHLTCLG</sequence>
<protein>
    <recommendedName>
        <fullName evidence="6">CNH domain-containing protein</fullName>
    </recommendedName>
</protein>
<feature type="domain" description="CNH" evidence="6">
    <location>
        <begin position="123"/>
        <end position="418"/>
    </location>
</feature>
<evidence type="ECO:0000256" key="4">
    <source>
        <dbReference type="ARBA" id="ARBA00022927"/>
    </source>
</evidence>
<dbReference type="InterPro" id="IPR032914">
    <property type="entry name" value="Vam6/VPS39/TRAP1"/>
</dbReference>
<keyword evidence="2" id="KW-0813">Transport</keyword>
<name>A0A1Y1VX55_9FUNG</name>
<dbReference type="PROSITE" id="PS50219">
    <property type="entry name" value="CNH"/>
    <property type="match status" value="1"/>
</dbReference>
<keyword evidence="3" id="KW-0963">Cytoplasm</keyword>
<dbReference type="GO" id="GO:0006914">
    <property type="term" value="P:autophagy"/>
    <property type="evidence" value="ECO:0007669"/>
    <property type="project" value="TreeGrafter"/>
</dbReference>
<evidence type="ECO:0000256" key="3">
    <source>
        <dbReference type="ARBA" id="ARBA00022490"/>
    </source>
</evidence>
<dbReference type="GO" id="GO:0034058">
    <property type="term" value="P:endosomal vesicle fusion"/>
    <property type="evidence" value="ECO:0007669"/>
    <property type="project" value="TreeGrafter"/>
</dbReference>
<dbReference type="Proteomes" id="UP000193922">
    <property type="component" value="Unassembled WGS sequence"/>
</dbReference>
<dbReference type="GO" id="GO:0005737">
    <property type="term" value="C:cytoplasm"/>
    <property type="evidence" value="ECO:0007669"/>
    <property type="project" value="UniProtKB-SubCell"/>
</dbReference>
<dbReference type="InterPro" id="IPR001180">
    <property type="entry name" value="CNH_dom"/>
</dbReference>
<feature type="region of interest" description="Disordered" evidence="5">
    <location>
        <begin position="23"/>
        <end position="93"/>
    </location>
</feature>
<dbReference type="AlphaFoldDB" id="A0A1Y1VX55"/>
<dbReference type="GO" id="GO:0016020">
    <property type="term" value="C:membrane"/>
    <property type="evidence" value="ECO:0007669"/>
    <property type="project" value="TreeGrafter"/>
</dbReference>
<dbReference type="RefSeq" id="XP_040739943.1">
    <property type="nucleotide sequence ID" value="XM_040892271.1"/>
</dbReference>
<dbReference type="InterPro" id="IPR036322">
    <property type="entry name" value="WD40_repeat_dom_sf"/>
</dbReference>